<name>A0A1B6K961_9HEMI</name>
<keyword evidence="5" id="KW-0862">Zinc</keyword>
<proteinExistence type="predicted"/>
<keyword evidence="3" id="KW-0677">Repeat</keyword>
<feature type="region of interest" description="Disordered" evidence="8">
    <location>
        <begin position="348"/>
        <end position="368"/>
    </location>
</feature>
<keyword evidence="6" id="KW-0539">Nucleus</keyword>
<dbReference type="InterPro" id="IPR051095">
    <property type="entry name" value="Dros_DevTransReg"/>
</dbReference>
<evidence type="ECO:0000256" key="4">
    <source>
        <dbReference type="ARBA" id="ARBA00022771"/>
    </source>
</evidence>
<comment type="subcellular location">
    <subcellularLocation>
        <location evidence="1">Nucleus</location>
    </subcellularLocation>
</comment>
<evidence type="ECO:0000259" key="9">
    <source>
        <dbReference type="PROSITE" id="PS50097"/>
    </source>
</evidence>
<dbReference type="GO" id="GO:0005694">
    <property type="term" value="C:chromosome"/>
    <property type="evidence" value="ECO:0007669"/>
    <property type="project" value="UniProtKB-ARBA"/>
</dbReference>
<feature type="compositionally biased region" description="Basic and acidic residues" evidence="8">
    <location>
        <begin position="221"/>
        <end position="254"/>
    </location>
</feature>
<evidence type="ECO:0000256" key="8">
    <source>
        <dbReference type="SAM" id="MobiDB-lite"/>
    </source>
</evidence>
<evidence type="ECO:0000256" key="7">
    <source>
        <dbReference type="PROSITE-ProRule" id="PRU00042"/>
    </source>
</evidence>
<dbReference type="EMBL" id="GEBQ01031991">
    <property type="protein sequence ID" value="JAT07986.1"/>
    <property type="molecule type" value="Transcribed_RNA"/>
</dbReference>
<feature type="region of interest" description="Disordered" evidence="8">
    <location>
        <begin position="192"/>
        <end position="266"/>
    </location>
</feature>
<protein>
    <recommendedName>
        <fullName evidence="12">BTB domain-containing protein</fullName>
    </recommendedName>
</protein>
<feature type="domain" description="BTB" evidence="9">
    <location>
        <begin position="32"/>
        <end position="104"/>
    </location>
</feature>
<dbReference type="PROSITE" id="PS50097">
    <property type="entry name" value="BTB"/>
    <property type="match status" value="1"/>
</dbReference>
<feature type="compositionally biased region" description="Polar residues" evidence="8">
    <location>
        <begin position="131"/>
        <end position="147"/>
    </location>
</feature>
<dbReference type="GO" id="GO:0048513">
    <property type="term" value="P:animal organ development"/>
    <property type="evidence" value="ECO:0007669"/>
    <property type="project" value="UniProtKB-ARBA"/>
</dbReference>
<dbReference type="SUPFAM" id="SSF57667">
    <property type="entry name" value="beta-beta-alpha zinc fingers"/>
    <property type="match status" value="2"/>
</dbReference>
<dbReference type="Pfam" id="PF00096">
    <property type="entry name" value="zf-C2H2"/>
    <property type="match status" value="3"/>
</dbReference>
<dbReference type="Pfam" id="PF00651">
    <property type="entry name" value="BTB"/>
    <property type="match status" value="1"/>
</dbReference>
<dbReference type="FunFam" id="3.30.160.60:FF:001732">
    <property type="entry name" value="Zgc:162936"/>
    <property type="match status" value="1"/>
</dbReference>
<feature type="compositionally biased region" description="Basic and acidic residues" evidence="8">
    <location>
        <begin position="348"/>
        <end position="363"/>
    </location>
</feature>
<dbReference type="GO" id="GO:0045893">
    <property type="term" value="P:positive regulation of DNA-templated transcription"/>
    <property type="evidence" value="ECO:0007669"/>
    <property type="project" value="UniProtKB-ARBA"/>
</dbReference>
<evidence type="ECO:0000256" key="5">
    <source>
        <dbReference type="ARBA" id="ARBA00022833"/>
    </source>
</evidence>
<evidence type="ECO:0000256" key="2">
    <source>
        <dbReference type="ARBA" id="ARBA00022723"/>
    </source>
</evidence>
<dbReference type="Gene3D" id="3.30.160.60">
    <property type="entry name" value="Classic Zinc Finger"/>
    <property type="match status" value="3"/>
</dbReference>
<dbReference type="InterPro" id="IPR011333">
    <property type="entry name" value="SKP1/BTB/POZ_sf"/>
</dbReference>
<feature type="domain" description="C2H2-type" evidence="10">
    <location>
        <begin position="328"/>
        <end position="355"/>
    </location>
</feature>
<dbReference type="InterPro" id="IPR036236">
    <property type="entry name" value="Znf_C2H2_sf"/>
</dbReference>
<dbReference type="SUPFAM" id="SSF54695">
    <property type="entry name" value="POZ domain"/>
    <property type="match status" value="1"/>
</dbReference>
<dbReference type="InterPro" id="IPR013087">
    <property type="entry name" value="Znf_C2H2_type"/>
</dbReference>
<evidence type="ECO:0000256" key="3">
    <source>
        <dbReference type="ARBA" id="ARBA00022737"/>
    </source>
</evidence>
<dbReference type="GO" id="GO:0048666">
    <property type="term" value="P:neuron development"/>
    <property type="evidence" value="ECO:0007669"/>
    <property type="project" value="UniProtKB-ARBA"/>
</dbReference>
<dbReference type="PANTHER" id="PTHR23110">
    <property type="entry name" value="BTB DOMAIN TRANSCRIPTION FACTOR"/>
    <property type="match status" value="1"/>
</dbReference>
<evidence type="ECO:0000256" key="1">
    <source>
        <dbReference type="ARBA" id="ARBA00004123"/>
    </source>
</evidence>
<dbReference type="PROSITE" id="PS50157">
    <property type="entry name" value="ZINC_FINGER_C2H2_2"/>
    <property type="match status" value="3"/>
</dbReference>
<dbReference type="GO" id="GO:0005634">
    <property type="term" value="C:nucleus"/>
    <property type="evidence" value="ECO:0007669"/>
    <property type="project" value="UniProtKB-SubCell"/>
</dbReference>
<dbReference type="InterPro" id="IPR000210">
    <property type="entry name" value="BTB/POZ_dom"/>
</dbReference>
<feature type="domain" description="C2H2-type" evidence="10">
    <location>
        <begin position="401"/>
        <end position="424"/>
    </location>
</feature>
<dbReference type="SMART" id="SM00225">
    <property type="entry name" value="BTB"/>
    <property type="match status" value="1"/>
</dbReference>
<feature type="domain" description="C2H2-type" evidence="10">
    <location>
        <begin position="373"/>
        <end position="400"/>
    </location>
</feature>
<dbReference type="AlphaFoldDB" id="A0A1B6K961"/>
<feature type="region of interest" description="Disordered" evidence="8">
    <location>
        <begin position="130"/>
        <end position="158"/>
    </location>
</feature>
<dbReference type="PROSITE" id="PS00028">
    <property type="entry name" value="ZINC_FINGER_C2H2_1"/>
    <property type="match status" value="4"/>
</dbReference>
<evidence type="ECO:0008006" key="12">
    <source>
        <dbReference type="Google" id="ProtNLM"/>
    </source>
</evidence>
<evidence type="ECO:0000259" key="10">
    <source>
        <dbReference type="PROSITE" id="PS50157"/>
    </source>
</evidence>
<reference evidence="11" key="1">
    <citation type="submission" date="2015-11" db="EMBL/GenBank/DDBJ databases">
        <title>De novo transcriptome assembly of four potential Pierce s Disease insect vectors from Arizona vineyards.</title>
        <authorList>
            <person name="Tassone E.E."/>
        </authorList>
    </citation>
    <scope>NUCLEOTIDE SEQUENCE</scope>
</reference>
<dbReference type="Gene3D" id="3.30.710.10">
    <property type="entry name" value="Potassium Channel Kv1.1, Chain A"/>
    <property type="match status" value="1"/>
</dbReference>
<keyword evidence="2" id="KW-0479">Metal-binding</keyword>
<sequence>MALQGNYNLKWHGHGGHLNYSISKLYHTDYFTDVVLATGDGQHVSAHQFVLSACSSYLHKMFCVGKNSSKVFAKMFVVLPFEISFTTLTVLLQYIYRGEAVVSHEQLPEIMKAADILQIKGLCTGKDKPNVKSSTRTILKQQTQSSSELKHDTENTNLNQRVLIPEMRYSGEPVSINDIDFNKNPIIVNELSKRSPLNTPSPTRKKQKGNPIEVLSGNNCKRNEEKAVTEKLKEEEEIQVKEEPLDWEDQKSTDDDGSILKQEAMSDEEIEVDDDKCFVPLTCDLCQKTFTTPALWVRHIEQTHPTTALASGKRPAVEDDGTKEFPPLHCELCKQVFSVPAEWVRHIQSHSEDQPSEPNKESTDSQSLTGRRVQCKVCGKVLQSQASMQIHARTHTGECPYLCKVCGRQFNVKSNFVRHMRTLHNEIVNY</sequence>
<dbReference type="GO" id="GO:0003006">
    <property type="term" value="P:developmental process involved in reproduction"/>
    <property type="evidence" value="ECO:0007669"/>
    <property type="project" value="UniProtKB-ARBA"/>
</dbReference>
<organism evidence="11">
    <name type="scientific">Graphocephala atropunctata</name>
    <dbReference type="NCBI Taxonomy" id="36148"/>
    <lineage>
        <taxon>Eukaryota</taxon>
        <taxon>Metazoa</taxon>
        <taxon>Ecdysozoa</taxon>
        <taxon>Arthropoda</taxon>
        <taxon>Hexapoda</taxon>
        <taxon>Insecta</taxon>
        <taxon>Pterygota</taxon>
        <taxon>Neoptera</taxon>
        <taxon>Paraneoptera</taxon>
        <taxon>Hemiptera</taxon>
        <taxon>Auchenorrhyncha</taxon>
        <taxon>Membracoidea</taxon>
        <taxon>Cicadellidae</taxon>
        <taxon>Cicadellinae</taxon>
        <taxon>Cicadellini</taxon>
        <taxon>Graphocephala</taxon>
    </lineage>
</organism>
<keyword evidence="4 7" id="KW-0863">Zinc-finger</keyword>
<dbReference type="GO" id="GO:0006357">
    <property type="term" value="P:regulation of transcription by RNA polymerase II"/>
    <property type="evidence" value="ECO:0007669"/>
    <property type="project" value="TreeGrafter"/>
</dbReference>
<dbReference type="GO" id="GO:0008270">
    <property type="term" value="F:zinc ion binding"/>
    <property type="evidence" value="ECO:0007669"/>
    <property type="project" value="UniProtKB-KW"/>
</dbReference>
<evidence type="ECO:0000256" key="6">
    <source>
        <dbReference type="ARBA" id="ARBA00023242"/>
    </source>
</evidence>
<evidence type="ECO:0000313" key="11">
    <source>
        <dbReference type="EMBL" id="JAT07986.1"/>
    </source>
</evidence>
<gene>
    <name evidence="11" type="ORF">g.41798</name>
</gene>
<dbReference type="PANTHER" id="PTHR23110:SF93">
    <property type="entry name" value="ZINC FINGER AND BTB DOMAIN-CONTAINING PROTEIN 14-LIKE PROTEIN"/>
    <property type="match status" value="1"/>
</dbReference>
<dbReference type="SMART" id="SM00355">
    <property type="entry name" value="ZnF_C2H2"/>
    <property type="match status" value="4"/>
</dbReference>
<dbReference type="GO" id="GO:0043565">
    <property type="term" value="F:sequence-specific DNA binding"/>
    <property type="evidence" value="ECO:0007669"/>
    <property type="project" value="UniProtKB-ARBA"/>
</dbReference>
<accession>A0A1B6K961</accession>